<proteinExistence type="predicted"/>
<accession>A0A2H1WL72</accession>
<sequence length="37" mass="4427">MAENPQHLEAATTWVSHLKKIRNPRKRSPKLKQWSQM</sequence>
<dbReference type="EMBL" id="ODYU01009406">
    <property type="protein sequence ID" value="SOQ53809.1"/>
    <property type="molecule type" value="Genomic_DNA"/>
</dbReference>
<feature type="compositionally biased region" description="Basic residues" evidence="1">
    <location>
        <begin position="17"/>
        <end position="30"/>
    </location>
</feature>
<evidence type="ECO:0000313" key="2">
    <source>
        <dbReference type="EMBL" id="SOQ53809.1"/>
    </source>
</evidence>
<reference evidence="2" key="1">
    <citation type="submission" date="2016-07" db="EMBL/GenBank/DDBJ databases">
        <authorList>
            <person name="Bretaudeau A."/>
        </authorList>
    </citation>
    <scope>NUCLEOTIDE SEQUENCE</scope>
    <source>
        <strain evidence="2">Rice</strain>
        <tissue evidence="2">Whole body</tissue>
    </source>
</reference>
<organism evidence="2">
    <name type="scientific">Spodoptera frugiperda</name>
    <name type="common">Fall armyworm</name>
    <dbReference type="NCBI Taxonomy" id="7108"/>
    <lineage>
        <taxon>Eukaryota</taxon>
        <taxon>Metazoa</taxon>
        <taxon>Ecdysozoa</taxon>
        <taxon>Arthropoda</taxon>
        <taxon>Hexapoda</taxon>
        <taxon>Insecta</taxon>
        <taxon>Pterygota</taxon>
        <taxon>Neoptera</taxon>
        <taxon>Endopterygota</taxon>
        <taxon>Lepidoptera</taxon>
        <taxon>Glossata</taxon>
        <taxon>Ditrysia</taxon>
        <taxon>Noctuoidea</taxon>
        <taxon>Noctuidae</taxon>
        <taxon>Amphipyrinae</taxon>
        <taxon>Spodoptera</taxon>
    </lineage>
</organism>
<protein>
    <submittedName>
        <fullName evidence="2">SFRICE_004408</fullName>
    </submittedName>
</protein>
<feature type="region of interest" description="Disordered" evidence="1">
    <location>
        <begin position="1"/>
        <end position="37"/>
    </location>
</feature>
<evidence type="ECO:0000256" key="1">
    <source>
        <dbReference type="SAM" id="MobiDB-lite"/>
    </source>
</evidence>
<name>A0A2H1WL72_SPOFR</name>
<gene>
    <name evidence="2" type="ORF">SFRICE_004408</name>
</gene>
<dbReference type="AlphaFoldDB" id="A0A2H1WL72"/>